<comment type="similarity">
    <text evidence="9 10 11 12">Belongs to the peptidase S16 family.</text>
</comment>
<evidence type="ECO:0000256" key="8">
    <source>
        <dbReference type="ARBA" id="ARBA00023016"/>
    </source>
</evidence>
<dbReference type="GO" id="GO:0004176">
    <property type="term" value="F:ATP-dependent peptidase activity"/>
    <property type="evidence" value="ECO:0007669"/>
    <property type="project" value="UniProtKB-UniRule"/>
</dbReference>
<keyword evidence="2 9" id="KW-0963">Cytoplasm</keyword>
<keyword evidence="3 9" id="KW-0645">Protease</keyword>
<keyword evidence="8 9" id="KW-0346">Stress response</keyword>
<name>A0A2K9NVF3_BACTC</name>
<dbReference type="PROSITE" id="PS01046">
    <property type="entry name" value="LON_SER"/>
    <property type="match status" value="1"/>
</dbReference>
<dbReference type="InterPro" id="IPR046336">
    <property type="entry name" value="Lon_prtase_N_sf"/>
</dbReference>
<dbReference type="InterPro" id="IPR027417">
    <property type="entry name" value="P-loop_NTPase"/>
</dbReference>
<evidence type="ECO:0000256" key="3">
    <source>
        <dbReference type="ARBA" id="ARBA00022670"/>
    </source>
</evidence>
<dbReference type="EMBL" id="CP025704">
    <property type="protein sequence ID" value="AUN99499.1"/>
    <property type="molecule type" value="Genomic_DNA"/>
</dbReference>
<dbReference type="KEGG" id="bsto:C0V70_15575"/>
<feature type="active site" evidence="9 11">
    <location>
        <position position="688"/>
    </location>
</feature>
<dbReference type="Pfam" id="PF02190">
    <property type="entry name" value="LON_substr_bdg"/>
    <property type="match status" value="1"/>
</dbReference>
<comment type="catalytic activity">
    <reaction evidence="9 10 11">
        <text>Hydrolysis of proteins in presence of ATP.</text>
        <dbReference type="EC" id="3.4.21.53"/>
    </reaction>
</comment>
<dbReference type="Gene3D" id="2.30.130.40">
    <property type="entry name" value="LON domain-like"/>
    <property type="match status" value="1"/>
</dbReference>
<dbReference type="Pfam" id="PF00004">
    <property type="entry name" value="AAA"/>
    <property type="match status" value="1"/>
</dbReference>
<evidence type="ECO:0000313" key="17">
    <source>
        <dbReference type="Proteomes" id="UP000235584"/>
    </source>
</evidence>
<dbReference type="InterPro" id="IPR003593">
    <property type="entry name" value="AAA+_ATPase"/>
</dbReference>
<feature type="region of interest" description="Disordered" evidence="13">
    <location>
        <begin position="247"/>
        <end position="266"/>
    </location>
</feature>
<evidence type="ECO:0000259" key="14">
    <source>
        <dbReference type="PROSITE" id="PS51786"/>
    </source>
</evidence>
<feature type="binding site" evidence="9">
    <location>
        <begin position="365"/>
        <end position="372"/>
    </location>
    <ligand>
        <name>ATP</name>
        <dbReference type="ChEBI" id="CHEBI:30616"/>
    </ligand>
</feature>
<dbReference type="PROSITE" id="PS51787">
    <property type="entry name" value="LON_N"/>
    <property type="match status" value="1"/>
</dbReference>
<dbReference type="CDD" id="cd19500">
    <property type="entry name" value="RecA-like_Lon"/>
    <property type="match status" value="1"/>
</dbReference>
<organism evidence="16 17">
    <name type="scientific">Bacteriovorax stolpii</name>
    <name type="common">Bdellovibrio stolpii</name>
    <dbReference type="NCBI Taxonomy" id="960"/>
    <lineage>
        <taxon>Bacteria</taxon>
        <taxon>Pseudomonadati</taxon>
        <taxon>Bdellovibrionota</taxon>
        <taxon>Bacteriovoracia</taxon>
        <taxon>Bacteriovoracales</taxon>
        <taxon>Bacteriovoracaceae</taxon>
        <taxon>Bacteriovorax</taxon>
    </lineage>
</organism>
<dbReference type="Gene3D" id="1.20.5.5270">
    <property type="match status" value="1"/>
</dbReference>
<dbReference type="InterPro" id="IPR003111">
    <property type="entry name" value="Lon_prtase_N"/>
</dbReference>
<dbReference type="InterPro" id="IPR015947">
    <property type="entry name" value="PUA-like_sf"/>
</dbReference>
<sequence>MKTTHTIQSSEFLPTLVLKNTVLFPDVTLPVLVSKSVSLNALHRAIDTDKERRFVALTLKEGAEIDNIKSSDFYTVGTLCIVERIEKNERGESIAYVRSIERFEAKTIQFESAFNAWAAQGELVPDHKDLDAATEKALLTSLKEVSREILTSINATENFKRTLDDFKDAGLFTNVVAQHLPLIIAKKQEILELASVKNRSLKVLELLVEQREMIKVNNEMGLKISEKTSKAYRESILREQLRTIKEELGEGDPADESGEKKSLKDRIKEANLPKDVEKVALEQVNRYENMGQQNAESHVIRNYLELILALPWNEEAKGELDLDLAQKILDEEHFGLEKIKKHIVQHLAVMKLSPNKKGSILLFVGPPGVGKTSLGQSIAKALGRKFVRAALGGVRDDSDVRGHRRTYVGAMPGRIIEGIRRAKEKNPVFMLDEIDKLGRGYGGDPASALLEVLDPEQNSTFTDQYLDLPFDLSKVFFIATANSLDTIPAPLLDRMEIIQLSGYTTDEKLHIAKSHLFPKQLKEHGLTPEKVQISDEILTGVIADYTREAGVRDLQRKIARILRSVSEKVVKHADQEKFIVDNDMVEDVLGLDKNSYELAQSSATAGVVTGLAWTPVGGDILFIESAMMPGSGKIQLTGKLGEVMSESAHIGLSLVRSKLSKLVPGFDFSKTDFHIHVPSGSIPKDGPSAGITIFTALCSLVLGKVVDPKLAMTGEITLRGAVMPVGGIKEKLIAAHRAGIKRVILSKRNEKDLREVPAIVKQEMEFIFIENINELTQAVFGKMSPPHFYESLLGPPYVEDFGMKNENGF</sequence>
<protein>
    <recommendedName>
        <fullName evidence="9 10">Lon protease</fullName>
        <ecNumber evidence="9 10">3.4.21.53</ecNumber>
    </recommendedName>
    <alternativeName>
        <fullName evidence="9">ATP-dependent protease La</fullName>
    </alternativeName>
</protein>
<dbReference type="SMART" id="SM00382">
    <property type="entry name" value="AAA"/>
    <property type="match status" value="1"/>
</dbReference>
<dbReference type="GO" id="GO:0006515">
    <property type="term" value="P:protein quality control for misfolded or incompletely synthesized proteins"/>
    <property type="evidence" value="ECO:0007669"/>
    <property type="project" value="UniProtKB-UniRule"/>
</dbReference>
<dbReference type="InterPro" id="IPR008269">
    <property type="entry name" value="Lon_proteolytic"/>
</dbReference>
<dbReference type="InterPro" id="IPR054594">
    <property type="entry name" value="Lon_lid"/>
</dbReference>
<proteinExistence type="evidence at transcript level"/>
<dbReference type="InterPro" id="IPR020568">
    <property type="entry name" value="Ribosomal_Su5_D2-typ_SF"/>
</dbReference>
<dbReference type="InterPro" id="IPR003959">
    <property type="entry name" value="ATPase_AAA_core"/>
</dbReference>
<dbReference type="InterPro" id="IPR014721">
    <property type="entry name" value="Ribsml_uS5_D2-typ_fold_subgr"/>
</dbReference>
<accession>A0A2K9NVF3</accession>
<feature type="active site" evidence="9 11">
    <location>
        <position position="731"/>
    </location>
</feature>
<keyword evidence="5 9" id="KW-0378">Hydrolase</keyword>
<reference evidence="16 17" key="1">
    <citation type="submission" date="2018-01" db="EMBL/GenBank/DDBJ databases">
        <title>Complete genome sequence of Bacteriovorax stolpii DSM12778.</title>
        <authorList>
            <person name="Tang B."/>
            <person name="Chang J."/>
        </authorList>
    </citation>
    <scope>NUCLEOTIDE SEQUENCE [LARGE SCALE GENOMIC DNA]</scope>
    <source>
        <strain evidence="16 17">DSM 12778</strain>
    </source>
</reference>
<comment type="function">
    <text evidence="9">ATP-dependent serine protease that mediates the selective degradation of mutant and abnormal proteins as well as certain short-lived regulatory proteins. Required for cellular homeostasis and for survival from DNA damage and developmental changes induced by stress. Degrades polypeptides processively to yield small peptide fragments that are 5 to 10 amino acids long. Binds to DNA in a double-stranded, site-specific manner.</text>
</comment>
<dbReference type="InterPro" id="IPR027543">
    <property type="entry name" value="Lon_bac"/>
</dbReference>
<comment type="subunit">
    <text evidence="9 10">Homohexamer. Organized in a ring with a central cavity.</text>
</comment>
<dbReference type="GO" id="GO:0005524">
    <property type="term" value="F:ATP binding"/>
    <property type="evidence" value="ECO:0007669"/>
    <property type="project" value="UniProtKB-UniRule"/>
</dbReference>
<gene>
    <name evidence="9 16" type="primary">lon</name>
    <name evidence="16" type="ORF">C0V70_15575</name>
</gene>
<evidence type="ECO:0000256" key="4">
    <source>
        <dbReference type="ARBA" id="ARBA00022741"/>
    </source>
</evidence>
<dbReference type="PRINTS" id="PR00830">
    <property type="entry name" value="ENDOLAPTASE"/>
</dbReference>
<dbReference type="Pfam" id="PF05362">
    <property type="entry name" value="Lon_C"/>
    <property type="match status" value="1"/>
</dbReference>
<dbReference type="SUPFAM" id="SSF88697">
    <property type="entry name" value="PUA domain-like"/>
    <property type="match status" value="1"/>
</dbReference>
<dbReference type="AlphaFoldDB" id="A0A2K9NVF3"/>
<feature type="compositionally biased region" description="Basic and acidic residues" evidence="13">
    <location>
        <begin position="257"/>
        <end position="266"/>
    </location>
</feature>
<dbReference type="SMART" id="SM00464">
    <property type="entry name" value="LON"/>
    <property type="match status" value="1"/>
</dbReference>
<dbReference type="Gene3D" id="1.10.8.60">
    <property type="match status" value="1"/>
</dbReference>
<dbReference type="GO" id="GO:0005737">
    <property type="term" value="C:cytoplasm"/>
    <property type="evidence" value="ECO:0007669"/>
    <property type="project" value="UniProtKB-SubCell"/>
</dbReference>
<comment type="subcellular location">
    <subcellularLocation>
        <location evidence="1 9 10">Cytoplasm</location>
    </subcellularLocation>
</comment>
<dbReference type="InterPro" id="IPR027065">
    <property type="entry name" value="Lon_Prtase"/>
</dbReference>
<evidence type="ECO:0000256" key="12">
    <source>
        <dbReference type="RuleBase" id="RU000591"/>
    </source>
</evidence>
<evidence type="ECO:0000256" key="13">
    <source>
        <dbReference type="SAM" id="MobiDB-lite"/>
    </source>
</evidence>
<dbReference type="PANTHER" id="PTHR10046">
    <property type="entry name" value="ATP DEPENDENT LON PROTEASE FAMILY MEMBER"/>
    <property type="match status" value="1"/>
</dbReference>
<evidence type="ECO:0000256" key="9">
    <source>
        <dbReference type="HAMAP-Rule" id="MF_01973"/>
    </source>
</evidence>
<evidence type="ECO:0000256" key="1">
    <source>
        <dbReference type="ARBA" id="ARBA00004496"/>
    </source>
</evidence>
<evidence type="ECO:0000256" key="6">
    <source>
        <dbReference type="ARBA" id="ARBA00022825"/>
    </source>
</evidence>
<evidence type="ECO:0000256" key="2">
    <source>
        <dbReference type="ARBA" id="ARBA00022490"/>
    </source>
</evidence>
<keyword evidence="17" id="KW-1185">Reference proteome</keyword>
<keyword evidence="6 9" id="KW-0720">Serine protease</keyword>
<evidence type="ECO:0000259" key="15">
    <source>
        <dbReference type="PROSITE" id="PS51787"/>
    </source>
</evidence>
<dbReference type="Gene3D" id="3.40.50.300">
    <property type="entry name" value="P-loop containing nucleotide triphosphate hydrolases"/>
    <property type="match status" value="1"/>
</dbReference>
<dbReference type="SUPFAM" id="SSF52540">
    <property type="entry name" value="P-loop containing nucleoside triphosphate hydrolases"/>
    <property type="match status" value="1"/>
</dbReference>
<feature type="domain" description="Lon proteolytic" evidence="14">
    <location>
        <begin position="602"/>
        <end position="782"/>
    </location>
</feature>
<dbReference type="FunFam" id="3.40.50.300:FF:000382">
    <property type="entry name" value="Lon protease homolog 2, peroxisomal"/>
    <property type="match status" value="1"/>
</dbReference>
<dbReference type="InterPro" id="IPR004815">
    <property type="entry name" value="Lon_bac/euk-typ"/>
</dbReference>
<dbReference type="GO" id="GO:0016887">
    <property type="term" value="F:ATP hydrolysis activity"/>
    <property type="evidence" value="ECO:0007669"/>
    <property type="project" value="UniProtKB-UniRule"/>
</dbReference>
<evidence type="ECO:0000256" key="10">
    <source>
        <dbReference type="PIRNR" id="PIRNR001174"/>
    </source>
</evidence>
<dbReference type="PROSITE" id="PS51786">
    <property type="entry name" value="LON_PROTEOLYTIC"/>
    <property type="match status" value="1"/>
</dbReference>
<evidence type="ECO:0000256" key="11">
    <source>
        <dbReference type="PROSITE-ProRule" id="PRU01122"/>
    </source>
</evidence>
<evidence type="ECO:0000256" key="5">
    <source>
        <dbReference type="ARBA" id="ARBA00022801"/>
    </source>
</evidence>
<dbReference type="RefSeq" id="WP_102244790.1">
    <property type="nucleotide sequence ID" value="NZ_CP025704.1"/>
</dbReference>
<dbReference type="InterPro" id="IPR008268">
    <property type="entry name" value="Peptidase_S16_AS"/>
</dbReference>
<dbReference type="EC" id="3.4.21.53" evidence="9 10"/>
<dbReference type="Gene3D" id="1.20.58.1480">
    <property type="match status" value="1"/>
</dbReference>
<dbReference type="PIRSF" id="PIRSF001174">
    <property type="entry name" value="Lon_proteas"/>
    <property type="match status" value="1"/>
</dbReference>
<dbReference type="Gene3D" id="3.30.230.10">
    <property type="match status" value="1"/>
</dbReference>
<dbReference type="SUPFAM" id="SSF54211">
    <property type="entry name" value="Ribosomal protein S5 domain 2-like"/>
    <property type="match status" value="1"/>
</dbReference>
<comment type="induction">
    <text evidence="9">By heat shock.</text>
</comment>
<dbReference type="HAMAP" id="MF_01973">
    <property type="entry name" value="lon_bact"/>
    <property type="match status" value="1"/>
</dbReference>
<dbReference type="NCBIfam" id="TIGR00763">
    <property type="entry name" value="lon"/>
    <property type="match status" value="1"/>
</dbReference>
<dbReference type="Proteomes" id="UP000235584">
    <property type="component" value="Chromosome"/>
</dbReference>
<feature type="domain" description="Lon N-terminal" evidence="15">
    <location>
        <begin position="13"/>
        <end position="211"/>
    </location>
</feature>
<dbReference type="GO" id="GO:0043565">
    <property type="term" value="F:sequence-specific DNA binding"/>
    <property type="evidence" value="ECO:0007669"/>
    <property type="project" value="UniProtKB-UniRule"/>
</dbReference>
<dbReference type="GO" id="GO:0004252">
    <property type="term" value="F:serine-type endopeptidase activity"/>
    <property type="evidence" value="ECO:0007669"/>
    <property type="project" value="UniProtKB-UniRule"/>
</dbReference>
<keyword evidence="7 9" id="KW-0067">ATP-binding</keyword>
<evidence type="ECO:0000313" key="16">
    <source>
        <dbReference type="EMBL" id="AUN99499.1"/>
    </source>
</evidence>
<dbReference type="GO" id="GO:0034605">
    <property type="term" value="P:cellular response to heat"/>
    <property type="evidence" value="ECO:0007669"/>
    <property type="project" value="UniProtKB-UniRule"/>
</dbReference>
<evidence type="ECO:0000256" key="7">
    <source>
        <dbReference type="ARBA" id="ARBA00022840"/>
    </source>
</evidence>
<dbReference type="Pfam" id="PF22667">
    <property type="entry name" value="Lon_lid"/>
    <property type="match status" value="1"/>
</dbReference>
<keyword evidence="4 9" id="KW-0547">Nucleotide-binding</keyword>